<evidence type="ECO:0000256" key="1">
    <source>
        <dbReference type="SAM" id="MobiDB-lite"/>
    </source>
</evidence>
<dbReference type="Proteomes" id="UP001586593">
    <property type="component" value="Unassembled WGS sequence"/>
</dbReference>
<keyword evidence="3" id="KW-1185">Reference proteome</keyword>
<sequence length="106" mass="11299">MGRKIEVMTGGPHPGFRGQARGPTGGATLGVNLHFVRLHVPTYCFSRGLSTEPGPEAPRPPSRPDRMGGFANAKTCPSEARYATGFNDLSVRSVDEVARMRLSSSA</sequence>
<evidence type="ECO:0000313" key="3">
    <source>
        <dbReference type="Proteomes" id="UP001586593"/>
    </source>
</evidence>
<evidence type="ECO:0000313" key="2">
    <source>
        <dbReference type="EMBL" id="KAL1844574.1"/>
    </source>
</evidence>
<protein>
    <submittedName>
        <fullName evidence="2">Uncharacterized protein</fullName>
    </submittedName>
</protein>
<name>A0ABR3VSE9_9PEZI</name>
<comment type="caution">
    <text evidence="2">The sequence shown here is derived from an EMBL/GenBank/DDBJ whole genome shotgun (WGS) entry which is preliminary data.</text>
</comment>
<reference evidence="2 3" key="1">
    <citation type="journal article" date="2024" name="Commun. Biol.">
        <title>Comparative genomic analysis of thermophilic fungi reveals convergent evolutionary adaptations and gene losses.</title>
        <authorList>
            <person name="Steindorff A.S."/>
            <person name="Aguilar-Pontes M.V."/>
            <person name="Robinson A.J."/>
            <person name="Andreopoulos B."/>
            <person name="LaButti K."/>
            <person name="Kuo A."/>
            <person name="Mondo S."/>
            <person name="Riley R."/>
            <person name="Otillar R."/>
            <person name="Haridas S."/>
            <person name="Lipzen A."/>
            <person name="Grimwood J."/>
            <person name="Schmutz J."/>
            <person name="Clum A."/>
            <person name="Reid I.D."/>
            <person name="Moisan M.C."/>
            <person name="Butler G."/>
            <person name="Nguyen T.T.M."/>
            <person name="Dewar K."/>
            <person name="Conant G."/>
            <person name="Drula E."/>
            <person name="Henrissat B."/>
            <person name="Hansel C."/>
            <person name="Singer S."/>
            <person name="Hutchinson M.I."/>
            <person name="de Vries R.P."/>
            <person name="Natvig D.O."/>
            <person name="Powell A.J."/>
            <person name="Tsang A."/>
            <person name="Grigoriev I.V."/>
        </authorList>
    </citation>
    <scope>NUCLEOTIDE SEQUENCE [LARGE SCALE GENOMIC DNA]</scope>
    <source>
        <strain evidence="2 3">ATCC 24622</strain>
    </source>
</reference>
<feature type="region of interest" description="Disordered" evidence="1">
    <location>
        <begin position="1"/>
        <end position="23"/>
    </location>
</feature>
<proteinExistence type="predicted"/>
<feature type="region of interest" description="Disordered" evidence="1">
    <location>
        <begin position="47"/>
        <end position="72"/>
    </location>
</feature>
<gene>
    <name evidence="2" type="ORF">VTK73DRAFT_2274</name>
</gene>
<accession>A0ABR3VSE9</accession>
<dbReference type="EMBL" id="JAZHXJ010001616">
    <property type="protein sequence ID" value="KAL1844574.1"/>
    <property type="molecule type" value="Genomic_DNA"/>
</dbReference>
<organism evidence="2 3">
    <name type="scientific">Phialemonium thermophilum</name>
    <dbReference type="NCBI Taxonomy" id="223376"/>
    <lineage>
        <taxon>Eukaryota</taxon>
        <taxon>Fungi</taxon>
        <taxon>Dikarya</taxon>
        <taxon>Ascomycota</taxon>
        <taxon>Pezizomycotina</taxon>
        <taxon>Sordariomycetes</taxon>
        <taxon>Sordariomycetidae</taxon>
        <taxon>Cephalothecales</taxon>
        <taxon>Cephalothecaceae</taxon>
        <taxon>Phialemonium</taxon>
    </lineage>
</organism>